<dbReference type="InterPro" id="IPR043128">
    <property type="entry name" value="Rev_trsase/Diguanyl_cyclase"/>
</dbReference>
<reference evidence="6 7" key="2">
    <citation type="submission" date="2020-05" db="EMBL/GenBank/DDBJ databases">
        <title>Draft genome sequence of Desulfovibrio sp. strainFSS-1.</title>
        <authorList>
            <person name="Shimoshige H."/>
            <person name="Kobayashi H."/>
            <person name="Maekawa T."/>
        </authorList>
    </citation>
    <scope>NUCLEOTIDE SEQUENCE [LARGE SCALE GENOMIC DNA]</scope>
    <source>
        <strain evidence="6 7">SIID29052-01</strain>
    </source>
</reference>
<accession>A0A6V8LPQ3</accession>
<keyword evidence="6" id="KW-0548">Nucleotidyltransferase</keyword>
<dbReference type="SUPFAM" id="SSF55073">
    <property type="entry name" value="Nucleotide cyclase"/>
    <property type="match status" value="1"/>
</dbReference>
<dbReference type="Pfam" id="PF00990">
    <property type="entry name" value="GGDEF"/>
    <property type="match status" value="1"/>
</dbReference>
<protein>
    <recommendedName>
        <fullName evidence="1">diguanylate cyclase</fullName>
        <ecNumber evidence="1">2.7.7.65</ecNumber>
    </recommendedName>
</protein>
<evidence type="ECO:0000259" key="4">
    <source>
        <dbReference type="PROSITE" id="PS50885"/>
    </source>
</evidence>
<dbReference type="RefSeq" id="WP_173084719.1">
    <property type="nucleotide sequence ID" value="NZ_BLTE01000010.1"/>
</dbReference>
<feature type="domain" description="HAMP" evidence="4">
    <location>
        <begin position="328"/>
        <end position="380"/>
    </location>
</feature>
<keyword evidence="3" id="KW-1133">Transmembrane helix</keyword>
<organism evidence="6 7">
    <name type="scientific">Fundidesulfovibrio magnetotacticus</name>
    <dbReference type="NCBI Taxonomy" id="2730080"/>
    <lineage>
        <taxon>Bacteria</taxon>
        <taxon>Pseudomonadati</taxon>
        <taxon>Thermodesulfobacteriota</taxon>
        <taxon>Desulfovibrionia</taxon>
        <taxon>Desulfovibrionales</taxon>
        <taxon>Desulfovibrionaceae</taxon>
        <taxon>Fundidesulfovibrio</taxon>
    </lineage>
</organism>
<dbReference type="GO" id="GO:0043709">
    <property type="term" value="P:cell adhesion involved in single-species biofilm formation"/>
    <property type="evidence" value="ECO:0007669"/>
    <property type="project" value="TreeGrafter"/>
</dbReference>
<gene>
    <name evidence="6" type="primary">ydaM_5</name>
    <name evidence="6" type="ORF">NNJEOMEG_02389</name>
</gene>
<dbReference type="GO" id="GO:1902201">
    <property type="term" value="P:negative regulation of bacterial-type flagellum-dependent cell motility"/>
    <property type="evidence" value="ECO:0007669"/>
    <property type="project" value="TreeGrafter"/>
</dbReference>
<dbReference type="PANTHER" id="PTHR45138:SF9">
    <property type="entry name" value="DIGUANYLATE CYCLASE DGCM-RELATED"/>
    <property type="match status" value="1"/>
</dbReference>
<dbReference type="GO" id="GO:0052621">
    <property type="term" value="F:diguanylate cyclase activity"/>
    <property type="evidence" value="ECO:0007669"/>
    <property type="project" value="UniProtKB-EC"/>
</dbReference>
<proteinExistence type="predicted"/>
<dbReference type="Pfam" id="PF00672">
    <property type="entry name" value="HAMP"/>
    <property type="match status" value="1"/>
</dbReference>
<dbReference type="CDD" id="cd06225">
    <property type="entry name" value="HAMP"/>
    <property type="match status" value="1"/>
</dbReference>
<sequence>MPLDPAPSSPAPGVRARLGVTSRFGLAFAVVLAAFVLGGAVNFASMMIIHDAEADIQTSMDVRQKVFDMDAGLEKARRLYRDFLLTYQEVGFAKAQETYGQPAFAATARVIAVNEELRNLMPAFVAGESLRRRNMDITLYLSIAKRFSTVMLESMALLTALADPENGLETRLDQRMAELKAVFASNPNLSFLVREAELDEKRYRITRQRPSMQLAFNKLSRIRLALGEMDSMPMQRKLEAIHLVDDYATLASRVLDADVEVRSKINDMSLQAKTIDPISQELRKISQDEVTRSRERIERVSGAALWINLGMTLLGIACAAGAAAYVSRGVTWRILAITRGAERVRAGNLEVTVDPGGRDELGALAEAFNQMTGRIRELVDHLEETLRGKDRELDLGRRALDAKQRALLQLSPADRLTGLCNRRRLEHSLRAELRRHKRFHSAPFSVILLDVDLFKTVNDRFGQQVGDLVLVRIADALEDLARETDTVGRWGGEEFLLVCPETDANVAAKQAQRLREAIGEIEFSLVGHVTASFGVTACVPDDDENGESLLRRAEAALYRAKLNGRNRIEICI</sequence>
<dbReference type="PROSITE" id="PS50887">
    <property type="entry name" value="GGDEF"/>
    <property type="match status" value="1"/>
</dbReference>
<dbReference type="Proteomes" id="UP000494245">
    <property type="component" value="Unassembled WGS sequence"/>
</dbReference>
<dbReference type="InterPro" id="IPR000160">
    <property type="entry name" value="GGDEF_dom"/>
</dbReference>
<dbReference type="AlphaFoldDB" id="A0A6V8LPQ3"/>
<feature type="transmembrane region" description="Helical" evidence="3">
    <location>
        <begin position="303"/>
        <end position="326"/>
    </location>
</feature>
<dbReference type="CDD" id="cd01949">
    <property type="entry name" value="GGDEF"/>
    <property type="match status" value="1"/>
</dbReference>
<dbReference type="SUPFAM" id="SSF158472">
    <property type="entry name" value="HAMP domain-like"/>
    <property type="match status" value="1"/>
</dbReference>
<evidence type="ECO:0000259" key="5">
    <source>
        <dbReference type="PROSITE" id="PS50887"/>
    </source>
</evidence>
<keyword evidence="3" id="KW-0472">Membrane</keyword>
<feature type="transmembrane region" description="Helical" evidence="3">
    <location>
        <begin position="20"/>
        <end position="41"/>
    </location>
</feature>
<dbReference type="EMBL" id="BLTE01000010">
    <property type="protein sequence ID" value="GFK94543.1"/>
    <property type="molecule type" value="Genomic_DNA"/>
</dbReference>
<dbReference type="SMART" id="SM00304">
    <property type="entry name" value="HAMP"/>
    <property type="match status" value="1"/>
</dbReference>
<dbReference type="InterPro" id="IPR003660">
    <property type="entry name" value="HAMP_dom"/>
</dbReference>
<dbReference type="InterPro" id="IPR029787">
    <property type="entry name" value="Nucleotide_cyclase"/>
</dbReference>
<keyword evidence="3" id="KW-0812">Transmembrane</keyword>
<dbReference type="GO" id="GO:0005886">
    <property type="term" value="C:plasma membrane"/>
    <property type="evidence" value="ECO:0007669"/>
    <property type="project" value="TreeGrafter"/>
</dbReference>
<dbReference type="Gene3D" id="6.10.340.10">
    <property type="match status" value="1"/>
</dbReference>
<dbReference type="PROSITE" id="PS50885">
    <property type="entry name" value="HAMP"/>
    <property type="match status" value="1"/>
</dbReference>
<dbReference type="Gene3D" id="3.30.70.270">
    <property type="match status" value="1"/>
</dbReference>
<keyword evidence="6" id="KW-0808">Transferase</keyword>
<dbReference type="InterPro" id="IPR050469">
    <property type="entry name" value="Diguanylate_Cyclase"/>
</dbReference>
<evidence type="ECO:0000256" key="3">
    <source>
        <dbReference type="SAM" id="Phobius"/>
    </source>
</evidence>
<evidence type="ECO:0000313" key="7">
    <source>
        <dbReference type="Proteomes" id="UP000494245"/>
    </source>
</evidence>
<dbReference type="GO" id="GO:0007165">
    <property type="term" value="P:signal transduction"/>
    <property type="evidence" value="ECO:0007669"/>
    <property type="project" value="InterPro"/>
</dbReference>
<dbReference type="EC" id="2.7.7.65" evidence="1"/>
<dbReference type="PANTHER" id="PTHR45138">
    <property type="entry name" value="REGULATORY COMPONENTS OF SENSORY TRANSDUCTION SYSTEM"/>
    <property type="match status" value="1"/>
</dbReference>
<comment type="caution">
    <text evidence="6">The sequence shown here is derived from an EMBL/GenBank/DDBJ whole genome shotgun (WGS) entry which is preliminary data.</text>
</comment>
<dbReference type="SMART" id="SM00267">
    <property type="entry name" value="GGDEF"/>
    <property type="match status" value="1"/>
</dbReference>
<name>A0A6V8LPQ3_9BACT</name>
<evidence type="ECO:0000256" key="2">
    <source>
        <dbReference type="ARBA" id="ARBA00034247"/>
    </source>
</evidence>
<keyword evidence="7" id="KW-1185">Reference proteome</keyword>
<dbReference type="NCBIfam" id="TIGR00254">
    <property type="entry name" value="GGDEF"/>
    <property type="match status" value="1"/>
</dbReference>
<dbReference type="FunFam" id="3.30.70.270:FF:000001">
    <property type="entry name" value="Diguanylate cyclase domain protein"/>
    <property type="match status" value="1"/>
</dbReference>
<evidence type="ECO:0000256" key="1">
    <source>
        <dbReference type="ARBA" id="ARBA00012528"/>
    </source>
</evidence>
<feature type="domain" description="GGDEF" evidence="5">
    <location>
        <begin position="442"/>
        <end position="572"/>
    </location>
</feature>
<comment type="catalytic activity">
    <reaction evidence="2">
        <text>2 GTP = 3',3'-c-di-GMP + 2 diphosphate</text>
        <dbReference type="Rhea" id="RHEA:24898"/>
        <dbReference type="ChEBI" id="CHEBI:33019"/>
        <dbReference type="ChEBI" id="CHEBI:37565"/>
        <dbReference type="ChEBI" id="CHEBI:58805"/>
        <dbReference type="EC" id="2.7.7.65"/>
    </reaction>
</comment>
<evidence type="ECO:0000313" key="6">
    <source>
        <dbReference type="EMBL" id="GFK94543.1"/>
    </source>
</evidence>
<reference evidence="6 7" key="1">
    <citation type="submission" date="2020-04" db="EMBL/GenBank/DDBJ databases">
        <authorList>
            <consortium name="Desulfovibrio sp. FSS-1 genome sequencing consortium"/>
            <person name="Shimoshige H."/>
            <person name="Kobayashi H."/>
            <person name="Maekawa T."/>
        </authorList>
    </citation>
    <scope>NUCLEOTIDE SEQUENCE [LARGE SCALE GENOMIC DNA]</scope>
    <source>
        <strain evidence="6 7">SIID29052-01</strain>
    </source>
</reference>